<dbReference type="RefSeq" id="WP_101301849.1">
    <property type="nucleotide sequence ID" value="NZ_CP025197.1"/>
</dbReference>
<evidence type="ECO:0000313" key="4">
    <source>
        <dbReference type="EMBL" id="PQQ67813.1"/>
    </source>
</evidence>
<feature type="chain" id="PRO_5038225828" description="Lipoprotein" evidence="2">
    <location>
        <begin position="21"/>
        <end position="456"/>
    </location>
</feature>
<evidence type="ECO:0000313" key="5">
    <source>
        <dbReference type="Proteomes" id="UP000233534"/>
    </source>
</evidence>
<keyword evidence="1" id="KW-0175">Coiled coil</keyword>
<reference evidence="3 5" key="1">
    <citation type="submission" date="2017-12" db="EMBL/GenBank/DDBJ databases">
        <title>Complete genome sequence of Herbivorax saccincola GGR1, a novel Cellulosome-producing hydrolytic bacterium in a thermophilic biogas plant, established by Illumina and Nanopore MinION sequencing.</title>
        <authorList>
            <person name="Pechtl A."/>
            <person name="Ruckert C."/>
            <person name="Koeck D.E."/>
            <person name="Maus I."/>
            <person name="Winkler A."/>
            <person name="Kalinowski J."/>
            <person name="Puhler A."/>
            <person name="Schwarz W.W."/>
            <person name="Zverlov V.V."/>
            <person name="Schluter A."/>
            <person name="Liebl W."/>
        </authorList>
    </citation>
    <scope>NUCLEOTIDE SEQUENCE [LARGE SCALE GENOMIC DNA]</scope>
    <source>
        <strain evidence="3">GGR1</strain>
        <strain evidence="5">SR1</strain>
    </source>
</reference>
<evidence type="ECO:0000313" key="3">
    <source>
        <dbReference type="EMBL" id="AUG57919.1"/>
    </source>
</evidence>
<dbReference type="KEGG" id="hsc:HVS_10110"/>
<dbReference type="Proteomes" id="UP000233534">
    <property type="component" value="Chromosome"/>
</dbReference>
<keyword evidence="5" id="KW-1185">Reference proteome</keyword>
<evidence type="ECO:0008006" key="7">
    <source>
        <dbReference type="Google" id="ProtNLM"/>
    </source>
</evidence>
<gene>
    <name evidence="4" type="ORF">B9R14_14345</name>
    <name evidence="3" type="ORF">HVS_10110</name>
</gene>
<name>A0A2K9E3G5_9FIRM</name>
<reference evidence="4 6" key="2">
    <citation type="journal article" date="2018" name="Syst. Appl. Microbiol.">
        <title>Characterization and high-quality draft genome sequence of Herbivorax saccincola A7, an anaerobic, alkaliphilic, thermophilic, cellulolytic, and xylanolytic bacterium.</title>
        <authorList>
            <person name="Aikawa S."/>
            <person name="Baramee S."/>
            <person name="Sermsathanaswadi J."/>
            <person name="Thianheng P."/>
            <person name="Tachaapaikoon C."/>
            <person name="Shikata A."/>
            <person name="Waeonukul R."/>
            <person name="Pason P."/>
            <person name="Ratanakhanokchai K."/>
            <person name="Kosugi A."/>
        </authorList>
    </citation>
    <scope>NUCLEOTIDE SEQUENCE [LARGE SCALE GENOMIC DNA]</scope>
    <source>
        <strain evidence="4 6">A7</strain>
    </source>
</reference>
<evidence type="ECO:0000313" key="6">
    <source>
        <dbReference type="Proteomes" id="UP000239720"/>
    </source>
</evidence>
<accession>A0A2K9E3G5</accession>
<feature type="signal peptide" evidence="2">
    <location>
        <begin position="1"/>
        <end position="20"/>
    </location>
</feature>
<dbReference type="EMBL" id="NEMB01000003">
    <property type="protein sequence ID" value="PQQ67813.1"/>
    <property type="molecule type" value="Genomic_DNA"/>
</dbReference>
<dbReference type="OrthoDB" id="2087966at2"/>
<protein>
    <recommendedName>
        <fullName evidence="7">Lipoprotein</fullName>
    </recommendedName>
</protein>
<feature type="coiled-coil region" evidence="1">
    <location>
        <begin position="212"/>
        <end position="239"/>
    </location>
</feature>
<dbReference type="AlphaFoldDB" id="A0A2K9E3G5"/>
<evidence type="ECO:0000256" key="2">
    <source>
        <dbReference type="SAM" id="SignalP"/>
    </source>
</evidence>
<evidence type="ECO:0000256" key="1">
    <source>
        <dbReference type="SAM" id="Coils"/>
    </source>
</evidence>
<sequence length="456" mass="52550">MNKKLKLLTLSTLLAVTVSGVGCSLFEKDIEEPDPIPRIESPETSIEEDRAAQEFIKNYFVDLFSKSAEEYTKNFIEGSIPNDPNDPNSLAKHIATRTLEEGDGNPEVGIHFPRIVEFGGLAMLDYKVMRDNGGNPMIDASYIGKTGDSFLYYVKVDVKATGLPINLFYKYYEQDENTLIFSQKSEFGEEDIGNDEKQLLNNRKELLDKLVAEKDYSERNNIRQKIREIEEKLNFDEIKVQLKYDVEIVREGNAYKVLTQKEVAYKPSFKNRKFILNNEFIDRLPYLDVNIQDENNIFQQEQKVIQDFFNDLLKLDRERMALLRNEWEVSLGRFERFLETVGINTNLYILEEETYKDRFSILAFPLQAGLLRLTGYENINVTVHPGYSKNNKVYFVKASAIGESATGIIASETLKSSGVIEGEDIYSYDYVVRLDYNNERNLAVSSIKLDEFLKIN</sequence>
<keyword evidence="2" id="KW-0732">Signal</keyword>
<organism evidence="3 5">
    <name type="scientific">Acetivibrio saccincola</name>
    <dbReference type="NCBI Taxonomy" id="1677857"/>
    <lineage>
        <taxon>Bacteria</taxon>
        <taxon>Bacillati</taxon>
        <taxon>Bacillota</taxon>
        <taxon>Clostridia</taxon>
        <taxon>Eubacteriales</taxon>
        <taxon>Oscillospiraceae</taxon>
        <taxon>Acetivibrio</taxon>
    </lineage>
</organism>
<dbReference type="PROSITE" id="PS51257">
    <property type="entry name" value="PROKAR_LIPOPROTEIN"/>
    <property type="match status" value="1"/>
</dbReference>
<dbReference type="Proteomes" id="UP000239720">
    <property type="component" value="Unassembled WGS sequence"/>
</dbReference>
<dbReference type="EMBL" id="CP025197">
    <property type="protein sequence ID" value="AUG57919.1"/>
    <property type="molecule type" value="Genomic_DNA"/>
</dbReference>
<proteinExistence type="predicted"/>